<evidence type="ECO:0000313" key="3">
    <source>
        <dbReference type="Proteomes" id="UP000008291"/>
    </source>
</evidence>
<accession>Q3SJZ2</accession>
<dbReference type="Proteomes" id="UP000008291">
    <property type="component" value="Chromosome"/>
</dbReference>
<dbReference type="HOGENOM" id="CLU_038053_0_1_4"/>
<gene>
    <name evidence="2" type="ordered locus">Tbd_1051</name>
</gene>
<evidence type="ECO:0000313" key="2">
    <source>
        <dbReference type="EMBL" id="AAZ97004.1"/>
    </source>
</evidence>
<dbReference type="InterPro" id="IPR001736">
    <property type="entry name" value="PLipase_D/transphosphatidylase"/>
</dbReference>
<dbReference type="CDD" id="cd09110">
    <property type="entry name" value="PLDc_CLS_1"/>
    <property type="match status" value="1"/>
</dbReference>
<proteinExistence type="predicted"/>
<dbReference type="Gene3D" id="3.30.870.10">
    <property type="entry name" value="Endonuclease Chain A"/>
    <property type="match status" value="2"/>
</dbReference>
<dbReference type="OrthoDB" id="9762009at2"/>
<feature type="domain" description="PLD phosphodiesterase" evidence="1">
    <location>
        <begin position="155"/>
        <end position="182"/>
    </location>
</feature>
<dbReference type="PANTHER" id="PTHR21248">
    <property type="entry name" value="CARDIOLIPIN SYNTHASE"/>
    <property type="match status" value="1"/>
</dbReference>
<dbReference type="STRING" id="292415.Tbd_1051"/>
<dbReference type="eggNOG" id="COG1502">
    <property type="taxonomic scope" value="Bacteria"/>
</dbReference>
<dbReference type="AlphaFoldDB" id="Q3SJZ2"/>
<protein>
    <submittedName>
        <fullName evidence="2">Phospholipase D/Transphosphatidylase</fullName>
    </submittedName>
</protein>
<dbReference type="GO" id="GO:0016020">
    <property type="term" value="C:membrane"/>
    <property type="evidence" value="ECO:0007669"/>
    <property type="project" value="TreeGrafter"/>
</dbReference>
<dbReference type="PROSITE" id="PS50035">
    <property type="entry name" value="PLD"/>
    <property type="match status" value="2"/>
</dbReference>
<dbReference type="RefSeq" id="WP_011311563.1">
    <property type="nucleotide sequence ID" value="NC_007404.1"/>
</dbReference>
<dbReference type="GO" id="GO:0032049">
    <property type="term" value="P:cardiolipin biosynthetic process"/>
    <property type="evidence" value="ECO:0007669"/>
    <property type="project" value="UniProtKB-ARBA"/>
</dbReference>
<dbReference type="Pfam" id="PF13091">
    <property type="entry name" value="PLDc_2"/>
    <property type="match status" value="2"/>
</dbReference>
<dbReference type="InterPro" id="IPR025202">
    <property type="entry name" value="PLD-like_dom"/>
</dbReference>
<dbReference type="KEGG" id="tbd:Tbd_1051"/>
<name>Q3SJZ2_THIDA</name>
<dbReference type="PANTHER" id="PTHR21248:SF22">
    <property type="entry name" value="PHOSPHOLIPASE D"/>
    <property type="match status" value="1"/>
</dbReference>
<feature type="domain" description="PLD phosphodiesterase" evidence="1">
    <location>
        <begin position="332"/>
        <end position="359"/>
    </location>
</feature>
<sequence>MLVFWIVLGAVLATVIALNFLPGEKKVQTRISELYFIHDPQFLRSMSHLLGPPLVPGNRAQELINGDEIFPPMLAAIRAARKTITFETYIYWSGEIGKEFAEALAERARAGVKVHVLVDWAGSVKMEDDLLELMKDGGVEILKYHPLHWYHLARMNNRTHRKLLVVDGHIGFTGGVGIADTWLGHAQDDNHWRDSHFRVEGPVVAHMQAAFLDNWMKTSGAVLHGEDYFPALEPVGEHYAQVFKSSSSEGSESVRLMYLLSIAAARETVYIANAYFVPDDLSVETLTRALRRDVKVRILVPGRHTDSGLARRASRARWGALLVAGAEIYEYQPTMFHCKLMIVDDVWVSVGSTNFDSRSFRLNDEANLNIYDHAFAARQIAIFEDDLRKARRVDYDAWKRRPWREKLLEHGSALFRSQV</sequence>
<organism evidence="2 3">
    <name type="scientific">Thiobacillus denitrificans (strain ATCC 25259 / T1)</name>
    <dbReference type="NCBI Taxonomy" id="292415"/>
    <lineage>
        <taxon>Bacteria</taxon>
        <taxon>Pseudomonadati</taxon>
        <taxon>Pseudomonadota</taxon>
        <taxon>Betaproteobacteria</taxon>
        <taxon>Nitrosomonadales</taxon>
        <taxon>Thiobacillaceae</taxon>
        <taxon>Thiobacillus</taxon>
    </lineage>
</organism>
<dbReference type="SUPFAM" id="SSF56024">
    <property type="entry name" value="Phospholipase D/nuclease"/>
    <property type="match status" value="2"/>
</dbReference>
<dbReference type="SMART" id="SM00155">
    <property type="entry name" value="PLDc"/>
    <property type="match status" value="2"/>
</dbReference>
<dbReference type="EMBL" id="CP000116">
    <property type="protein sequence ID" value="AAZ97004.1"/>
    <property type="molecule type" value="Genomic_DNA"/>
</dbReference>
<evidence type="ECO:0000259" key="1">
    <source>
        <dbReference type="PROSITE" id="PS50035"/>
    </source>
</evidence>
<dbReference type="GO" id="GO:0008808">
    <property type="term" value="F:cardiolipin synthase activity"/>
    <property type="evidence" value="ECO:0007669"/>
    <property type="project" value="TreeGrafter"/>
</dbReference>
<reference evidence="2 3" key="1">
    <citation type="journal article" date="2006" name="J. Bacteriol.">
        <title>The genome sequence of the obligately chemolithoautotrophic, facultatively anaerobic bacterium Thiobacillus denitrificans.</title>
        <authorList>
            <person name="Beller H.R."/>
            <person name="Chain P.S."/>
            <person name="Letain T.E."/>
            <person name="Chakicherla A."/>
            <person name="Larimer F.W."/>
            <person name="Richardson P.M."/>
            <person name="Coleman M.A."/>
            <person name="Wood A.P."/>
            <person name="Kelly D.P."/>
        </authorList>
    </citation>
    <scope>NUCLEOTIDE SEQUENCE [LARGE SCALE GENOMIC DNA]</scope>
    <source>
        <strain evidence="2 3">ATCC 25259</strain>
    </source>
</reference>
<dbReference type="CDD" id="cd09159">
    <property type="entry name" value="PLDc_ybhO_like_2"/>
    <property type="match status" value="1"/>
</dbReference>
<keyword evidence="3" id="KW-1185">Reference proteome</keyword>